<comment type="caution">
    <text evidence="3">The sequence shown here is derived from an EMBL/GenBank/DDBJ whole genome shotgun (WGS) entry which is preliminary data.</text>
</comment>
<dbReference type="EMBL" id="JBHMCG010000052">
    <property type="protein sequence ID" value="MFB9572918.1"/>
    <property type="molecule type" value="Genomic_DNA"/>
</dbReference>
<evidence type="ECO:0000256" key="1">
    <source>
        <dbReference type="SAM" id="MobiDB-lite"/>
    </source>
</evidence>
<evidence type="ECO:0000256" key="2">
    <source>
        <dbReference type="SAM" id="SignalP"/>
    </source>
</evidence>
<sequence>MTTRKFAVTAAAVGASVLAVTGITYASADGSTKADPSVQKAAPAAPSVPQAAPSVPQAAPAVPKSVPSVPKAAPTETLPDGDSGYGNGNGGRDDGGRDDGGRDDGGRDYGGRDDGGRDDGGRDYGGRDDGGRGDGGRDGGYDRGSDRGYDGGRDGQIQFNDRTYSAASEGCITAASGLGSSSFSISNDSWKTVEVYRGSTCDNGSPVATVGPHGATHGVVTPTVQGGLFANDGVVGSFRVIGDHYRW</sequence>
<keyword evidence="2" id="KW-0732">Signal</keyword>
<feature type="signal peptide" evidence="2">
    <location>
        <begin position="1"/>
        <end position="26"/>
    </location>
</feature>
<gene>
    <name evidence="3" type="ORF">ACFFTL_11430</name>
</gene>
<proteinExistence type="predicted"/>
<feature type="chain" id="PRO_5045415678" evidence="2">
    <location>
        <begin position="27"/>
        <end position="247"/>
    </location>
</feature>
<protein>
    <submittedName>
        <fullName evidence="3">Uncharacterized protein</fullName>
    </submittedName>
</protein>
<name>A0ABV5R4Z6_9ACTN</name>
<keyword evidence="4" id="KW-1185">Reference proteome</keyword>
<feature type="compositionally biased region" description="Basic and acidic residues" evidence="1">
    <location>
        <begin position="91"/>
        <end position="153"/>
    </location>
</feature>
<evidence type="ECO:0000313" key="3">
    <source>
        <dbReference type="EMBL" id="MFB9572918.1"/>
    </source>
</evidence>
<accession>A0ABV5R4Z6</accession>
<feature type="compositionally biased region" description="Low complexity" evidence="1">
    <location>
        <begin position="36"/>
        <end position="74"/>
    </location>
</feature>
<feature type="region of interest" description="Disordered" evidence="1">
    <location>
        <begin position="28"/>
        <end position="157"/>
    </location>
</feature>
<reference evidence="3 4" key="1">
    <citation type="submission" date="2024-09" db="EMBL/GenBank/DDBJ databases">
        <authorList>
            <person name="Sun Q."/>
            <person name="Mori K."/>
        </authorList>
    </citation>
    <scope>NUCLEOTIDE SEQUENCE [LARGE SCALE GENOMIC DNA]</scope>
    <source>
        <strain evidence="3 4">JCM 3331</strain>
    </source>
</reference>
<dbReference type="RefSeq" id="WP_345519114.1">
    <property type="nucleotide sequence ID" value="NZ_BAAAXD010000052.1"/>
</dbReference>
<dbReference type="Proteomes" id="UP001589710">
    <property type="component" value="Unassembled WGS sequence"/>
</dbReference>
<evidence type="ECO:0000313" key="4">
    <source>
        <dbReference type="Proteomes" id="UP001589710"/>
    </source>
</evidence>
<organism evidence="3 4">
    <name type="scientific">Streptomyces yanii</name>
    <dbReference type="NCBI Taxonomy" id="78510"/>
    <lineage>
        <taxon>Bacteria</taxon>
        <taxon>Bacillati</taxon>
        <taxon>Actinomycetota</taxon>
        <taxon>Actinomycetes</taxon>
        <taxon>Kitasatosporales</taxon>
        <taxon>Streptomycetaceae</taxon>
        <taxon>Streptomyces</taxon>
    </lineage>
</organism>